<gene>
    <name evidence="2" type="ORF">ACFFRN_20825</name>
</gene>
<dbReference type="Proteomes" id="UP001589646">
    <property type="component" value="Unassembled WGS sequence"/>
</dbReference>
<dbReference type="InterPro" id="IPR004843">
    <property type="entry name" value="Calcineurin-like_PHP"/>
</dbReference>
<name>A0ABV5Q0R4_9ACTN</name>
<organism evidence="2 3">
    <name type="scientific">Nonomuraea roseola</name>
    <dbReference type="NCBI Taxonomy" id="46179"/>
    <lineage>
        <taxon>Bacteria</taxon>
        <taxon>Bacillati</taxon>
        <taxon>Actinomycetota</taxon>
        <taxon>Actinomycetes</taxon>
        <taxon>Streptosporangiales</taxon>
        <taxon>Streptosporangiaceae</taxon>
        <taxon>Nonomuraea</taxon>
    </lineage>
</organism>
<accession>A0ABV5Q0R4</accession>
<dbReference type="SUPFAM" id="SSF56300">
    <property type="entry name" value="Metallo-dependent phosphatases"/>
    <property type="match status" value="1"/>
</dbReference>
<proteinExistence type="predicted"/>
<reference evidence="2 3" key="1">
    <citation type="submission" date="2024-09" db="EMBL/GenBank/DDBJ databases">
        <authorList>
            <person name="Sun Q."/>
            <person name="Mori K."/>
        </authorList>
    </citation>
    <scope>NUCLEOTIDE SEQUENCE [LARGE SCALE GENOMIC DNA]</scope>
    <source>
        <strain evidence="2 3">JCM 3323</strain>
    </source>
</reference>
<evidence type="ECO:0000313" key="2">
    <source>
        <dbReference type="EMBL" id="MFB9529062.1"/>
    </source>
</evidence>
<dbReference type="InterPro" id="IPR029052">
    <property type="entry name" value="Metallo-depent_PP-like"/>
</dbReference>
<keyword evidence="3" id="KW-1185">Reference proteome</keyword>
<evidence type="ECO:0000313" key="3">
    <source>
        <dbReference type="Proteomes" id="UP001589646"/>
    </source>
</evidence>
<dbReference type="Gene3D" id="3.60.21.10">
    <property type="match status" value="1"/>
</dbReference>
<feature type="domain" description="Calcineurin-like phosphoesterase" evidence="1">
    <location>
        <begin position="15"/>
        <end position="146"/>
    </location>
</feature>
<protein>
    <submittedName>
        <fullName evidence="2">Metallophosphoesterase</fullName>
    </submittedName>
</protein>
<dbReference type="RefSeq" id="WP_379479068.1">
    <property type="nucleotide sequence ID" value="NZ_JBHMCE010000006.1"/>
</dbReference>
<comment type="caution">
    <text evidence="2">The sequence shown here is derived from an EMBL/GenBank/DDBJ whole genome shotgun (WGS) entry which is preliminary data.</text>
</comment>
<sequence length="252" mass="28086">MKRILIYPDAQIPYHNPRQVKALHGYIHATKPDGLVIIGDFMDYAGPSRWNKDTRAEFENNVFKESELGKRILGDLRRGYDGPTDFIEGNHDANPRRYLTKHAPALAESNAFNVETLLDFDSHGINIIRGSLDIAPGWVAMHGHATGIRTVTQPGMSAVKLVDKLEKSVAIGHVHRLGLMPQTKGTTAKHSVRWGMEVGNVMDMRKAQYLGHVTANWQSGFGMLHVDGKRVRPELIPMDDNGSFIADGKVWS</sequence>
<dbReference type="EMBL" id="JBHMCE010000006">
    <property type="protein sequence ID" value="MFB9529062.1"/>
    <property type="molecule type" value="Genomic_DNA"/>
</dbReference>
<dbReference type="Pfam" id="PF00149">
    <property type="entry name" value="Metallophos"/>
    <property type="match status" value="1"/>
</dbReference>
<evidence type="ECO:0000259" key="1">
    <source>
        <dbReference type="Pfam" id="PF00149"/>
    </source>
</evidence>